<feature type="region of interest" description="Disordered" evidence="1">
    <location>
        <begin position="44"/>
        <end position="71"/>
    </location>
</feature>
<dbReference type="Proteomes" id="UP000199360">
    <property type="component" value="Unassembled WGS sequence"/>
</dbReference>
<dbReference type="EMBL" id="FMDM01000003">
    <property type="protein sequence ID" value="SCG46859.1"/>
    <property type="molecule type" value="Genomic_DNA"/>
</dbReference>
<dbReference type="STRING" id="745366.GA0070213_103287"/>
<gene>
    <name evidence="2" type="ORF">GA0070213_103287</name>
</gene>
<evidence type="ECO:0000256" key="1">
    <source>
        <dbReference type="SAM" id="MobiDB-lite"/>
    </source>
</evidence>
<proteinExistence type="predicted"/>
<evidence type="ECO:0000313" key="3">
    <source>
        <dbReference type="Proteomes" id="UP000199360"/>
    </source>
</evidence>
<feature type="compositionally biased region" description="Basic and acidic residues" evidence="1">
    <location>
        <begin position="58"/>
        <end position="68"/>
    </location>
</feature>
<reference evidence="3" key="1">
    <citation type="submission" date="2016-06" db="EMBL/GenBank/DDBJ databases">
        <authorList>
            <person name="Varghese N."/>
            <person name="Submissions Spin"/>
        </authorList>
    </citation>
    <scope>NUCLEOTIDE SEQUENCE [LARGE SCALE GENOMIC DNA]</scope>
    <source>
        <strain evidence="3">DSM 45647</strain>
    </source>
</reference>
<protein>
    <submittedName>
        <fullName evidence="2">Uncharacterized protein</fullName>
    </submittedName>
</protein>
<sequence>MPIALAGSRATHRACGPRCADWWAAAREQERDLAKLLHEARRDVAVREGRPDPGPFAEPRKPCSEASRKRAARELAGLLAEAEREVERRRAELRAAHEPAMLAEAAAAEAAALERRHRAVMHDDGPSELFGARPRPEPRQAAPVAPEGKGEGTETPRKRRPRRRPWFDVIDVT</sequence>
<dbReference type="AlphaFoldDB" id="A0A1C5HLJ5"/>
<accession>A0A1C5HLJ5</accession>
<feature type="region of interest" description="Disordered" evidence="1">
    <location>
        <begin position="122"/>
        <end position="173"/>
    </location>
</feature>
<evidence type="ECO:0000313" key="2">
    <source>
        <dbReference type="EMBL" id="SCG46859.1"/>
    </source>
</evidence>
<name>A0A1C5HLJ5_9ACTN</name>
<organism evidence="2 3">
    <name type="scientific">Micromonospora humi</name>
    <dbReference type="NCBI Taxonomy" id="745366"/>
    <lineage>
        <taxon>Bacteria</taxon>
        <taxon>Bacillati</taxon>
        <taxon>Actinomycetota</taxon>
        <taxon>Actinomycetes</taxon>
        <taxon>Micromonosporales</taxon>
        <taxon>Micromonosporaceae</taxon>
        <taxon>Micromonospora</taxon>
    </lineage>
</organism>
<keyword evidence="3" id="KW-1185">Reference proteome</keyword>